<dbReference type="PANTHER" id="PTHR38766">
    <property type="entry name" value="FLAGELLAR PROTEIN FLIO"/>
    <property type="match status" value="1"/>
</dbReference>
<keyword evidence="5 7" id="KW-0975">Bacterial flagellum</keyword>
<evidence type="ECO:0000256" key="1">
    <source>
        <dbReference type="ARBA" id="ARBA00022475"/>
    </source>
</evidence>
<dbReference type="GO" id="GO:0044781">
    <property type="term" value="P:bacterial-type flagellum organization"/>
    <property type="evidence" value="ECO:0007669"/>
    <property type="project" value="UniProtKB-UniRule"/>
</dbReference>
<dbReference type="GO" id="GO:0009425">
    <property type="term" value="C:bacterial-type flagellum basal body"/>
    <property type="evidence" value="ECO:0007669"/>
    <property type="project" value="UniProtKB-SubCell"/>
</dbReference>
<feature type="transmembrane region" description="Helical" evidence="7">
    <location>
        <begin position="16"/>
        <end position="37"/>
    </location>
</feature>
<name>A0AAJ0U153_9GAMM</name>
<evidence type="ECO:0000256" key="3">
    <source>
        <dbReference type="ARBA" id="ARBA00022989"/>
    </source>
</evidence>
<evidence type="ECO:0000256" key="6">
    <source>
        <dbReference type="ARBA" id="ARBA00037937"/>
    </source>
</evidence>
<keyword evidence="2 7" id="KW-0812">Transmembrane</keyword>
<keyword evidence="3 7" id="KW-1133">Transmembrane helix</keyword>
<dbReference type="NCBIfam" id="TIGR03500">
    <property type="entry name" value="FliO_TIGR"/>
    <property type="match status" value="1"/>
</dbReference>
<dbReference type="InterPro" id="IPR022781">
    <property type="entry name" value="Flagellar_biosynth_FliO"/>
</dbReference>
<reference evidence="8" key="2">
    <citation type="journal article" date="2020" name="Microorganisms">
        <title>Osmotic Adaptation and Compatible Solute Biosynthesis of Phototrophic Bacteria as Revealed from Genome Analyses.</title>
        <authorList>
            <person name="Imhoff J.F."/>
            <person name="Rahn T."/>
            <person name="Kunzel S."/>
            <person name="Keller A."/>
            <person name="Neulinger S.C."/>
        </authorList>
    </citation>
    <scope>NUCLEOTIDE SEQUENCE</scope>
    <source>
        <strain evidence="8">DSM 11080</strain>
    </source>
</reference>
<protein>
    <recommendedName>
        <fullName evidence="7">Flagellar protein</fullName>
    </recommendedName>
</protein>
<keyword evidence="8" id="KW-0966">Cell projection</keyword>
<dbReference type="GO" id="GO:0005886">
    <property type="term" value="C:plasma membrane"/>
    <property type="evidence" value="ECO:0007669"/>
    <property type="project" value="UniProtKB-SubCell"/>
</dbReference>
<evidence type="ECO:0000256" key="7">
    <source>
        <dbReference type="RuleBase" id="RU362064"/>
    </source>
</evidence>
<comment type="caution">
    <text evidence="8">The sequence shown here is derived from an EMBL/GenBank/DDBJ whole genome shotgun (WGS) entry which is preliminary data.</text>
</comment>
<evidence type="ECO:0000313" key="9">
    <source>
        <dbReference type="Proteomes" id="UP001296776"/>
    </source>
</evidence>
<dbReference type="InterPro" id="IPR052205">
    <property type="entry name" value="FliO/MopB"/>
</dbReference>
<comment type="subcellular location">
    <subcellularLocation>
        <location evidence="7">Cell membrane</location>
    </subcellularLocation>
    <subcellularLocation>
        <location evidence="7">Bacterial flagellum basal body</location>
    </subcellularLocation>
</comment>
<evidence type="ECO:0000256" key="4">
    <source>
        <dbReference type="ARBA" id="ARBA00023136"/>
    </source>
</evidence>
<evidence type="ECO:0000256" key="2">
    <source>
        <dbReference type="ARBA" id="ARBA00022692"/>
    </source>
</evidence>
<keyword evidence="8" id="KW-0969">Cilium</keyword>
<accession>A0AAJ0U153</accession>
<dbReference type="EMBL" id="NRSJ01000002">
    <property type="protein sequence ID" value="MBK1703336.1"/>
    <property type="molecule type" value="Genomic_DNA"/>
</dbReference>
<evidence type="ECO:0000313" key="8">
    <source>
        <dbReference type="EMBL" id="MBK1703336.1"/>
    </source>
</evidence>
<comment type="similarity">
    <text evidence="6 7">Belongs to the FliO/MopB family.</text>
</comment>
<sequence length="131" mass="13658">MNEVASGDTLVGFAELAKLSVALLVIVLIILTAAFIVRRFRAAPAGGGAALKVIGSTAVGLKERVVIVQVDSTWLVLGVGGGQVTRLHKLPAPSSEQVPGANSQMNGPQFEPDDSFATRFAKALKHNIGLR</sequence>
<keyword evidence="8" id="KW-0282">Flagellum</keyword>
<evidence type="ECO:0000256" key="5">
    <source>
        <dbReference type="ARBA" id="ARBA00023143"/>
    </source>
</evidence>
<dbReference type="Pfam" id="PF04347">
    <property type="entry name" value="FliO"/>
    <property type="match status" value="1"/>
</dbReference>
<dbReference type="AlphaFoldDB" id="A0AAJ0U153"/>
<keyword evidence="9" id="KW-1185">Reference proteome</keyword>
<keyword evidence="4 7" id="KW-0472">Membrane</keyword>
<keyword evidence="1 7" id="KW-1003">Cell membrane</keyword>
<organism evidence="8 9">
    <name type="scientific">Halochromatium glycolicum</name>
    <dbReference type="NCBI Taxonomy" id="85075"/>
    <lineage>
        <taxon>Bacteria</taxon>
        <taxon>Pseudomonadati</taxon>
        <taxon>Pseudomonadota</taxon>
        <taxon>Gammaproteobacteria</taxon>
        <taxon>Chromatiales</taxon>
        <taxon>Chromatiaceae</taxon>
        <taxon>Halochromatium</taxon>
    </lineage>
</organism>
<dbReference type="RefSeq" id="WP_200344211.1">
    <property type="nucleotide sequence ID" value="NZ_NRSJ01000002.1"/>
</dbReference>
<reference evidence="8" key="1">
    <citation type="submission" date="2017-08" db="EMBL/GenBank/DDBJ databases">
        <authorList>
            <person name="Imhoff J.F."/>
            <person name="Rahn T."/>
            <person name="Kuenzel S."/>
            <person name="Neulinger S.C."/>
        </authorList>
    </citation>
    <scope>NUCLEOTIDE SEQUENCE</scope>
    <source>
        <strain evidence="8">DSM 11080</strain>
    </source>
</reference>
<gene>
    <name evidence="8" type="primary">fliO</name>
    <name evidence="8" type="ORF">CKO40_01900</name>
</gene>
<proteinExistence type="inferred from homology"/>
<dbReference type="PANTHER" id="PTHR38766:SF1">
    <property type="entry name" value="FLAGELLAR PROTEIN FLIO"/>
    <property type="match status" value="1"/>
</dbReference>
<dbReference type="Proteomes" id="UP001296776">
    <property type="component" value="Unassembled WGS sequence"/>
</dbReference>